<dbReference type="EMBL" id="CP089391">
    <property type="protein sequence ID" value="WBL82846.1"/>
    <property type="molecule type" value="Genomic_DNA"/>
</dbReference>
<evidence type="ECO:0000256" key="1">
    <source>
        <dbReference type="SAM" id="Phobius"/>
    </source>
</evidence>
<evidence type="ECO:0008006" key="4">
    <source>
        <dbReference type="Google" id="ProtNLM"/>
    </source>
</evidence>
<evidence type="ECO:0000313" key="3">
    <source>
        <dbReference type="Proteomes" id="UP001179614"/>
    </source>
</evidence>
<protein>
    <recommendedName>
        <fullName evidence="4">MFS transporter</fullName>
    </recommendedName>
</protein>
<name>A0ABY7MY44_9BRAD</name>
<reference evidence="2" key="1">
    <citation type="submission" date="2021-12" db="EMBL/GenBank/DDBJ databases">
        <title>Bradyrhizobium xenonodulans sp. nov.</title>
        <authorList>
            <person name="Claassens R."/>
            <person name="Venter S.N."/>
            <person name="Beukes C.W."/>
            <person name="Stepkowski T."/>
            <person name="Steenkamp E.T."/>
        </authorList>
    </citation>
    <scope>NUCLEOTIDE SEQUENCE</scope>
    <source>
        <strain evidence="2">14AB</strain>
    </source>
</reference>
<dbReference type="Proteomes" id="UP001179614">
    <property type="component" value="Chromosome"/>
</dbReference>
<keyword evidence="1" id="KW-1133">Transmembrane helix</keyword>
<keyword evidence="1" id="KW-0812">Transmembrane</keyword>
<keyword evidence="3" id="KW-1185">Reference proteome</keyword>
<evidence type="ECO:0000313" key="2">
    <source>
        <dbReference type="EMBL" id="WBL82846.1"/>
    </source>
</evidence>
<organism evidence="2 3">
    <name type="scientific">Bradyrhizobium xenonodulans</name>
    <dbReference type="NCBI Taxonomy" id="2736875"/>
    <lineage>
        <taxon>Bacteria</taxon>
        <taxon>Pseudomonadati</taxon>
        <taxon>Pseudomonadota</taxon>
        <taxon>Alphaproteobacteria</taxon>
        <taxon>Hyphomicrobiales</taxon>
        <taxon>Nitrobacteraceae</taxon>
        <taxon>Bradyrhizobium</taxon>
    </lineage>
</organism>
<proteinExistence type="predicted"/>
<feature type="transmembrane region" description="Helical" evidence="1">
    <location>
        <begin position="29"/>
        <end position="49"/>
    </location>
</feature>
<gene>
    <name evidence="2" type="ORF">I3J27_30200</name>
</gene>
<dbReference type="RefSeq" id="WP_270173037.1">
    <property type="nucleotide sequence ID" value="NZ_CP089391.1"/>
</dbReference>
<keyword evidence="1" id="KW-0472">Membrane</keyword>
<sequence>MAPVAKRCRAGRIAQAVAPLAIGLLIEPLGWGVVTASLSFGALAAMMPLRGRVGSPAAEAAAE</sequence>
<accession>A0ABY7MY44</accession>